<sequence length="131" mass="14610">MTQDVIARYFEAFNAGDNEGMLACLTPDVEHHVNEGQIRVGKVKFGEFLAHMDHCYSENLTDMVFFANTDGTRGAAEFIVNGTYKATDEGLPEAHGQTYRLPAGSFFSFKGGQISRVVTYYNLADWVRQVS</sequence>
<dbReference type="RefSeq" id="WP_183963316.1">
    <property type="nucleotide sequence ID" value="NZ_BAABBZ010000014.1"/>
</dbReference>
<comment type="caution">
    <text evidence="2">The sequence shown here is derived from an EMBL/GenBank/DDBJ whole genome shotgun (WGS) entry which is preliminary data.</text>
</comment>
<dbReference type="Gene3D" id="3.10.450.50">
    <property type="match status" value="1"/>
</dbReference>
<dbReference type="NCBIfam" id="TIGR02096">
    <property type="entry name" value="ketosteroid isomerase-related protein"/>
    <property type="match status" value="1"/>
</dbReference>
<reference evidence="2 3" key="1">
    <citation type="submission" date="2020-08" db="EMBL/GenBank/DDBJ databases">
        <title>Genomic Encyclopedia of Type Strains, Phase IV (KMG-IV): sequencing the most valuable type-strain genomes for metagenomic binning, comparative biology and taxonomic classification.</title>
        <authorList>
            <person name="Goeker M."/>
        </authorList>
    </citation>
    <scope>NUCLEOTIDE SEQUENCE [LARGE SCALE GENOMIC DNA]</scope>
    <source>
        <strain evidence="2 3">DSM 102235</strain>
    </source>
</reference>
<name>A0A7W6DL66_9RHOB</name>
<evidence type="ECO:0000259" key="1">
    <source>
        <dbReference type="Pfam" id="PF12680"/>
    </source>
</evidence>
<evidence type="ECO:0000313" key="3">
    <source>
        <dbReference type="Proteomes" id="UP000541426"/>
    </source>
</evidence>
<accession>A0A7W6DL66</accession>
<protein>
    <submittedName>
        <fullName evidence="2">Steroid delta-isomerase-like uncharacterized protein</fullName>
    </submittedName>
</protein>
<dbReference type="SUPFAM" id="SSF54427">
    <property type="entry name" value="NTF2-like"/>
    <property type="match status" value="1"/>
</dbReference>
<evidence type="ECO:0000313" key="2">
    <source>
        <dbReference type="EMBL" id="MBB3984594.1"/>
    </source>
</evidence>
<dbReference type="EMBL" id="JACIEJ010000002">
    <property type="protein sequence ID" value="MBB3984594.1"/>
    <property type="molecule type" value="Genomic_DNA"/>
</dbReference>
<dbReference type="InterPro" id="IPR032710">
    <property type="entry name" value="NTF2-like_dom_sf"/>
</dbReference>
<dbReference type="AlphaFoldDB" id="A0A7W6DL66"/>
<dbReference type="GO" id="GO:0016853">
    <property type="term" value="F:isomerase activity"/>
    <property type="evidence" value="ECO:0007669"/>
    <property type="project" value="UniProtKB-KW"/>
</dbReference>
<dbReference type="InterPro" id="IPR037401">
    <property type="entry name" value="SnoaL-like"/>
</dbReference>
<organism evidence="2 3">
    <name type="scientific">Sagittula marina</name>
    <dbReference type="NCBI Taxonomy" id="943940"/>
    <lineage>
        <taxon>Bacteria</taxon>
        <taxon>Pseudomonadati</taxon>
        <taxon>Pseudomonadota</taxon>
        <taxon>Alphaproteobacteria</taxon>
        <taxon>Rhodobacterales</taxon>
        <taxon>Roseobacteraceae</taxon>
        <taxon>Sagittula</taxon>
    </lineage>
</organism>
<dbReference type="Proteomes" id="UP000541426">
    <property type="component" value="Unassembled WGS sequence"/>
</dbReference>
<keyword evidence="3" id="KW-1185">Reference proteome</keyword>
<proteinExistence type="predicted"/>
<dbReference type="InterPro" id="IPR011721">
    <property type="entry name" value="CHP02096"/>
</dbReference>
<keyword evidence="2" id="KW-0413">Isomerase</keyword>
<gene>
    <name evidence="2" type="ORF">GGQ68_000910</name>
</gene>
<feature type="domain" description="SnoaL-like" evidence="1">
    <location>
        <begin position="7"/>
        <end position="116"/>
    </location>
</feature>
<dbReference type="Pfam" id="PF12680">
    <property type="entry name" value="SnoaL_2"/>
    <property type="match status" value="1"/>
</dbReference>